<dbReference type="AlphaFoldDB" id="A0A4R6XRZ4"/>
<comment type="caution">
    <text evidence="1">The sequence shown here is derived from an EMBL/GenBank/DDBJ whole genome shotgun (WGS) entry which is preliminary data.</text>
</comment>
<protein>
    <recommendedName>
        <fullName evidence="3">SnoaL-like protein</fullName>
    </recommendedName>
</protein>
<organism evidence="1 2">
    <name type="scientific">Marinicella litoralis</name>
    <dbReference type="NCBI Taxonomy" id="644220"/>
    <lineage>
        <taxon>Bacteria</taxon>
        <taxon>Pseudomonadati</taxon>
        <taxon>Pseudomonadota</taxon>
        <taxon>Gammaproteobacteria</taxon>
        <taxon>Lysobacterales</taxon>
        <taxon>Marinicellaceae</taxon>
        <taxon>Marinicella</taxon>
    </lineage>
</organism>
<dbReference type="Proteomes" id="UP000295724">
    <property type="component" value="Unassembled WGS sequence"/>
</dbReference>
<sequence length="184" mass="21042">MKTVIILILLAMLLYACTGSTHLKLNRSATQYFDNLANTPTTAEHEVKDTFGMIFTDFKAGATAANIRKVYAEELYFNDTFKIINDIDELVDYLSHSASQVESTEVQVLDVIRSEHDYFIRWSMHMKLNIKGKSIDSHSIGMTQLRFNQAGKVVFHQDFWDSSEAFFEHLPMMGGMVKKIKSML</sequence>
<proteinExistence type="predicted"/>
<evidence type="ECO:0008006" key="3">
    <source>
        <dbReference type="Google" id="ProtNLM"/>
    </source>
</evidence>
<dbReference type="OrthoDB" id="1115105at2"/>
<reference evidence="1 2" key="1">
    <citation type="submission" date="2019-03" db="EMBL/GenBank/DDBJ databases">
        <title>Genomic Encyclopedia of Type Strains, Phase IV (KMG-IV): sequencing the most valuable type-strain genomes for metagenomic binning, comparative biology and taxonomic classification.</title>
        <authorList>
            <person name="Goeker M."/>
        </authorList>
    </citation>
    <scope>NUCLEOTIDE SEQUENCE [LARGE SCALE GENOMIC DNA]</scope>
    <source>
        <strain evidence="1 2">DSM 25488</strain>
    </source>
</reference>
<dbReference type="SUPFAM" id="SSF54427">
    <property type="entry name" value="NTF2-like"/>
    <property type="match status" value="1"/>
</dbReference>
<evidence type="ECO:0000313" key="2">
    <source>
        <dbReference type="Proteomes" id="UP000295724"/>
    </source>
</evidence>
<dbReference type="EMBL" id="SNZB01000002">
    <property type="protein sequence ID" value="TDR22692.1"/>
    <property type="molecule type" value="Genomic_DNA"/>
</dbReference>
<accession>A0A4R6XRZ4</accession>
<dbReference type="InterPro" id="IPR032710">
    <property type="entry name" value="NTF2-like_dom_sf"/>
</dbReference>
<name>A0A4R6XRZ4_9GAMM</name>
<dbReference type="RefSeq" id="WP_099019313.1">
    <property type="nucleotide sequence ID" value="NZ_NIHB01000002.1"/>
</dbReference>
<dbReference type="PROSITE" id="PS51257">
    <property type="entry name" value="PROKAR_LIPOPROTEIN"/>
    <property type="match status" value="1"/>
</dbReference>
<keyword evidence="2" id="KW-1185">Reference proteome</keyword>
<evidence type="ECO:0000313" key="1">
    <source>
        <dbReference type="EMBL" id="TDR22692.1"/>
    </source>
</evidence>
<gene>
    <name evidence="1" type="ORF">C8D91_1185</name>
</gene>
<dbReference type="Gene3D" id="3.10.450.50">
    <property type="match status" value="1"/>
</dbReference>